<organism evidence="4 5">
    <name type="scientific">Merluccius polli</name>
    <name type="common">Benguela hake</name>
    <name type="synonym">Merluccius cadenati</name>
    <dbReference type="NCBI Taxonomy" id="89951"/>
    <lineage>
        <taxon>Eukaryota</taxon>
        <taxon>Metazoa</taxon>
        <taxon>Chordata</taxon>
        <taxon>Craniata</taxon>
        <taxon>Vertebrata</taxon>
        <taxon>Euteleostomi</taxon>
        <taxon>Actinopterygii</taxon>
        <taxon>Neopterygii</taxon>
        <taxon>Teleostei</taxon>
        <taxon>Neoteleostei</taxon>
        <taxon>Acanthomorphata</taxon>
        <taxon>Zeiogadaria</taxon>
        <taxon>Gadariae</taxon>
        <taxon>Gadiformes</taxon>
        <taxon>Gadoidei</taxon>
        <taxon>Merlucciidae</taxon>
        <taxon>Merluccius</taxon>
    </lineage>
</organism>
<feature type="compositionally biased region" description="Polar residues" evidence="2">
    <location>
        <begin position="43"/>
        <end position="55"/>
    </location>
</feature>
<keyword evidence="5" id="KW-1185">Reference proteome</keyword>
<dbReference type="SUPFAM" id="SSF54160">
    <property type="entry name" value="Chromo domain-like"/>
    <property type="match status" value="1"/>
</dbReference>
<dbReference type="Gene3D" id="2.40.50.40">
    <property type="match status" value="1"/>
</dbReference>
<accession>A0AA47N8I9</accession>
<sequence>MTARCEVRQTGGVANPGGGKTQQTAVTTTVTLGSSGPKRWYSRDSQWSATSTNPHTKPPLDSYNRCRRTWTQARASLLRSRGRYTTTANRHRSEAPTYQVGQKVWLSTRDLPLRVESRKLAPRFVGRFEFQKVINPAAVRLKLPRSMRVHPTFHVSKVKPVRESPLVPAAPPPPPPRIIDGGPAYTIHRLLRSRRRGRGLQYLVDWEGYGPEKRSWVPARHVLDAPLIREFHRRHPDQPSKSSTSSRSTTSEGPPPCSPEASDHTTEEEEEDMSWPRQKLQEIYSREGINGADRAEIKQLMETTFYLQRCHINVLPAPTIEDLKTKWPYLFSQKGLYSHFEFLTDIPVLRTLELAMEECGKAIVEFFKTKPTNVKVKEVPLSLGGDVELSYCVLQLLMAHFSENITDLILLADGSATTADIERTINIPETPRLILLGILEGHILCEGIQPTFLTGLAALFSTFYTFNLKYQEEAACTLEFIQRRFIGINPERGSKTGRGKVISKKTGKVTTKKSTTVNPHVSTLLKRLMDFDWFILGARLLCTTGVQPHPASNQSDSALRFRNCCHGQSPLRPLQPPSFPALCLPRP</sequence>
<dbReference type="PANTHER" id="PTHR31025">
    <property type="entry name" value="SI:CH211-196P9.1-RELATED"/>
    <property type="match status" value="1"/>
</dbReference>
<dbReference type="GO" id="GO:0005634">
    <property type="term" value="C:nucleus"/>
    <property type="evidence" value="ECO:0007669"/>
    <property type="project" value="UniProtKB-SubCell"/>
</dbReference>
<evidence type="ECO:0000313" key="4">
    <source>
        <dbReference type="EMBL" id="KAK0154388.1"/>
    </source>
</evidence>
<dbReference type="EMBL" id="JAOPHQ010000569">
    <property type="protein sequence ID" value="KAK0154388.1"/>
    <property type="molecule type" value="Genomic_DNA"/>
</dbReference>
<dbReference type="Pfam" id="PF24626">
    <property type="entry name" value="SH3_Tf2-1"/>
    <property type="match status" value="1"/>
</dbReference>
<feature type="compositionally biased region" description="Low complexity" evidence="2">
    <location>
        <begin position="240"/>
        <end position="251"/>
    </location>
</feature>
<evidence type="ECO:0000259" key="3">
    <source>
        <dbReference type="PROSITE" id="PS50013"/>
    </source>
</evidence>
<comment type="caution">
    <text evidence="4">The sequence shown here is derived from an EMBL/GenBank/DDBJ whole genome shotgun (WGS) entry which is preliminary data.</text>
</comment>
<dbReference type="InterPro" id="IPR056924">
    <property type="entry name" value="SH3_Tf2-1"/>
</dbReference>
<reference evidence="4" key="1">
    <citation type="journal article" date="2023" name="Front. Mar. Sci.">
        <title>A new Merluccius polli reference genome to investigate the effects of global change in West African waters.</title>
        <authorList>
            <person name="Mateo J.L."/>
            <person name="Blanco-Fernandez C."/>
            <person name="Garcia-Vazquez E."/>
            <person name="Machado-Schiaffino G."/>
        </authorList>
    </citation>
    <scope>NUCLEOTIDE SEQUENCE</scope>
    <source>
        <strain evidence="4">C29</strain>
        <tissue evidence="4">Fin</tissue>
    </source>
</reference>
<dbReference type="InterPro" id="IPR000953">
    <property type="entry name" value="Chromo/chromo_shadow_dom"/>
</dbReference>
<dbReference type="AlphaFoldDB" id="A0AA47N8I9"/>
<dbReference type="PROSITE" id="PS50013">
    <property type="entry name" value="CHROMO_2"/>
    <property type="match status" value="1"/>
</dbReference>
<dbReference type="InterPro" id="IPR023780">
    <property type="entry name" value="Chromo_domain"/>
</dbReference>
<gene>
    <name evidence="4" type="ORF">N1851_003542</name>
</gene>
<evidence type="ECO:0000313" key="5">
    <source>
        <dbReference type="Proteomes" id="UP001174136"/>
    </source>
</evidence>
<dbReference type="SMART" id="SM00298">
    <property type="entry name" value="CHROMO"/>
    <property type="match status" value="1"/>
</dbReference>
<feature type="region of interest" description="Disordered" evidence="2">
    <location>
        <begin position="230"/>
        <end position="277"/>
    </location>
</feature>
<feature type="domain" description="Chromo" evidence="3">
    <location>
        <begin position="185"/>
        <end position="243"/>
    </location>
</feature>
<dbReference type="InterPro" id="IPR016197">
    <property type="entry name" value="Chromo-like_dom_sf"/>
</dbReference>
<feature type="region of interest" description="Disordered" evidence="2">
    <location>
        <begin position="1"/>
        <end position="63"/>
    </location>
</feature>
<name>A0AA47N8I9_MERPO</name>
<dbReference type="Pfam" id="PF00385">
    <property type="entry name" value="Chromo"/>
    <property type="match status" value="1"/>
</dbReference>
<evidence type="ECO:0000256" key="2">
    <source>
        <dbReference type="SAM" id="MobiDB-lite"/>
    </source>
</evidence>
<comment type="subcellular location">
    <subcellularLocation>
        <location evidence="1">Nucleus</location>
    </subcellularLocation>
</comment>
<evidence type="ECO:0000256" key="1">
    <source>
        <dbReference type="ARBA" id="ARBA00004123"/>
    </source>
</evidence>
<dbReference type="Proteomes" id="UP001174136">
    <property type="component" value="Unassembled WGS sequence"/>
</dbReference>
<feature type="compositionally biased region" description="Low complexity" evidence="2">
    <location>
        <begin position="21"/>
        <end position="31"/>
    </location>
</feature>
<protein>
    <recommendedName>
        <fullName evidence="3">Chromo domain-containing protein</fullName>
    </recommendedName>
</protein>
<dbReference type="PANTHER" id="PTHR31025:SF30">
    <property type="entry name" value="SI:DKEY-15H8.17"/>
    <property type="match status" value="1"/>
</dbReference>
<proteinExistence type="predicted"/>